<gene>
    <name evidence="1" type="ORF">SAMN06265348_108155</name>
</gene>
<organism evidence="1 2">
    <name type="scientific">Pedobacter westerhofensis</name>
    <dbReference type="NCBI Taxonomy" id="425512"/>
    <lineage>
        <taxon>Bacteria</taxon>
        <taxon>Pseudomonadati</taxon>
        <taxon>Bacteroidota</taxon>
        <taxon>Sphingobacteriia</taxon>
        <taxon>Sphingobacteriales</taxon>
        <taxon>Sphingobacteriaceae</taxon>
        <taxon>Pedobacter</taxon>
    </lineage>
</organism>
<proteinExistence type="predicted"/>
<accession>A0A521EHQ5</accession>
<dbReference type="EMBL" id="FXTN01000008">
    <property type="protein sequence ID" value="SMO83457.1"/>
    <property type="molecule type" value="Genomic_DNA"/>
</dbReference>
<reference evidence="1 2" key="1">
    <citation type="submission" date="2017-05" db="EMBL/GenBank/DDBJ databases">
        <authorList>
            <person name="Varghese N."/>
            <person name="Submissions S."/>
        </authorList>
    </citation>
    <scope>NUCLEOTIDE SEQUENCE [LARGE SCALE GENOMIC DNA]</scope>
    <source>
        <strain evidence="1 2">DSM 19036</strain>
    </source>
</reference>
<evidence type="ECO:0000313" key="2">
    <source>
        <dbReference type="Proteomes" id="UP000320300"/>
    </source>
</evidence>
<keyword evidence="2" id="KW-1185">Reference proteome</keyword>
<sequence>MKHAQKDKFLKLTIIYNKAPFLFKETGLKMAELI</sequence>
<dbReference type="AlphaFoldDB" id="A0A521EHQ5"/>
<dbReference type="Proteomes" id="UP000320300">
    <property type="component" value="Unassembled WGS sequence"/>
</dbReference>
<name>A0A521EHQ5_9SPHI</name>
<protein>
    <submittedName>
        <fullName evidence="1">Uncharacterized protein</fullName>
    </submittedName>
</protein>
<evidence type="ECO:0000313" key="1">
    <source>
        <dbReference type="EMBL" id="SMO83457.1"/>
    </source>
</evidence>